<dbReference type="AlphaFoldDB" id="A0A328ZGH4"/>
<protein>
    <recommendedName>
        <fullName evidence="4">Zinc carboxypeptidase</fullName>
    </recommendedName>
</protein>
<sequence length="609" mass="67015">MPAPDSPPNALLLDTTVPRTLDEWVARFSQPAWKGAHVEGWLFEGPTERRAAQQRLADAGVHARLRSAYKPLVHWFLEDLPACAHGACPTAATVRYPVHPGAGAQRFLLEAYPLAAMLPGCELAFEPGGEGLHYEVTLDFAGGGRQSHRVFAPNQVRPDVLGTPQLSPTGWLRAGRAPGAGDLLDAAQETEFEQLFWRAMQAVQAHPWPRQEPYFERLELRVDLPGFELPLDVAHECISTFEALHEDFYFGLLEFFQRHSGRPPGDRRLQPGQLVPDVRPAAPGTPPRVQMAMRPFDVARQDALAWADTTADQPLDALEQAPPPQRIARELERLGGQRFGARSRQGREVWGLYHPGPGTPVFVSGGQHANETSGVVGALRAAQALAAEPGAHFALLPLENPDGYALHRELGAHHPRHMHHAARYTALGDDVEYREQAPLYEREAREQALALSGAQLHVNLHGYPAHEWTRPLTGYVPRGFGLWTIPKGFFLILRYHAGWEAQGRALLERVAAELRGVPGLPEYNARQMALYERHAGALPFEVIHGMACTQSEVPRGAPVTLITEFPDETVDGEAFRFAHTAQCAAVLAAARAWRDIVAQRGTPGAPARP</sequence>
<dbReference type="SUPFAM" id="SSF53187">
    <property type="entry name" value="Zn-dependent exopeptidases"/>
    <property type="match status" value="1"/>
</dbReference>
<reference evidence="2 3" key="1">
    <citation type="submission" date="2018-06" db="EMBL/GenBank/DDBJ databases">
        <title>Genomic Encyclopedia of Archaeal and Bacterial Type Strains, Phase II (KMG-II): from individual species to whole genera.</title>
        <authorList>
            <person name="Goeker M."/>
        </authorList>
    </citation>
    <scope>NUCLEOTIDE SEQUENCE [LARGE SCALE GENOMIC DNA]</scope>
    <source>
        <strain evidence="2 3">CFPB 3232</strain>
    </source>
</reference>
<dbReference type="Proteomes" id="UP000248856">
    <property type="component" value="Unassembled WGS sequence"/>
</dbReference>
<organism evidence="2 3">
    <name type="scientific">Paracidovorax anthurii</name>
    <dbReference type="NCBI Taxonomy" id="78229"/>
    <lineage>
        <taxon>Bacteria</taxon>
        <taxon>Pseudomonadati</taxon>
        <taxon>Pseudomonadota</taxon>
        <taxon>Betaproteobacteria</taxon>
        <taxon>Burkholderiales</taxon>
        <taxon>Comamonadaceae</taxon>
        <taxon>Paracidovorax</taxon>
    </lineage>
</organism>
<evidence type="ECO:0000313" key="3">
    <source>
        <dbReference type="Proteomes" id="UP000248856"/>
    </source>
</evidence>
<evidence type="ECO:0000313" key="2">
    <source>
        <dbReference type="EMBL" id="RAR85410.1"/>
    </source>
</evidence>
<comment type="caution">
    <text evidence="2">The sequence shown here is derived from an EMBL/GenBank/DDBJ whole genome shotgun (WGS) entry which is preliminary data.</text>
</comment>
<dbReference type="RefSeq" id="WP_111876045.1">
    <property type="nucleotide sequence ID" value="NZ_CBCSGC010000004.1"/>
</dbReference>
<proteinExistence type="predicted"/>
<dbReference type="OrthoDB" id="7956186at2"/>
<dbReference type="Gene3D" id="3.40.630.10">
    <property type="entry name" value="Zn peptidases"/>
    <property type="match status" value="1"/>
</dbReference>
<evidence type="ECO:0008006" key="4">
    <source>
        <dbReference type="Google" id="ProtNLM"/>
    </source>
</evidence>
<feature type="region of interest" description="Disordered" evidence="1">
    <location>
        <begin position="263"/>
        <end position="289"/>
    </location>
</feature>
<accession>A0A328ZGH4</accession>
<keyword evidence="3" id="KW-1185">Reference proteome</keyword>
<evidence type="ECO:0000256" key="1">
    <source>
        <dbReference type="SAM" id="MobiDB-lite"/>
    </source>
</evidence>
<dbReference type="EMBL" id="QLTA01000005">
    <property type="protein sequence ID" value="RAR85410.1"/>
    <property type="molecule type" value="Genomic_DNA"/>
</dbReference>
<name>A0A328ZGH4_9BURK</name>
<gene>
    <name evidence="2" type="ORF">AX018_100538</name>
</gene>